<keyword evidence="2" id="KW-1185">Reference proteome</keyword>
<gene>
    <name evidence="1" type="ORF">ACFOPX_02655</name>
</gene>
<name>A0ABV7ZFU9_9HELI</name>
<protein>
    <submittedName>
        <fullName evidence="1">Uncharacterized protein</fullName>
    </submittedName>
</protein>
<organism evidence="1 2">
    <name type="scientific">Helicobacter baculiformis</name>
    <dbReference type="NCBI Taxonomy" id="427351"/>
    <lineage>
        <taxon>Bacteria</taxon>
        <taxon>Pseudomonadati</taxon>
        <taxon>Campylobacterota</taxon>
        <taxon>Epsilonproteobacteria</taxon>
        <taxon>Campylobacterales</taxon>
        <taxon>Helicobacteraceae</taxon>
        <taxon>Helicobacter</taxon>
    </lineage>
</organism>
<accession>A0ABV7ZFU9</accession>
<evidence type="ECO:0000313" key="2">
    <source>
        <dbReference type="Proteomes" id="UP001595783"/>
    </source>
</evidence>
<dbReference type="EMBL" id="JBHRZO010000010">
    <property type="protein sequence ID" value="MFC3847437.1"/>
    <property type="molecule type" value="Genomic_DNA"/>
</dbReference>
<proteinExistence type="predicted"/>
<sequence>MRCFFWVCALLPLGAQPLKIGNDLGNQEGFLDLLTIAYTSQKIVWIEPIPKDLCALDGLLVSKSTLHRLNLRGKLVFKELWLVLGKEEWKQRLHASNPHALAKALNNPTLAPHLQPMRTWRAYAPTDLLLLPARLYLQERAMHPFPPVLYRIYIGYFWAQPCKHTHANAFYKWLRSPAMKELLQGFRVDYQHVFAP</sequence>
<dbReference type="Proteomes" id="UP001595783">
    <property type="component" value="Unassembled WGS sequence"/>
</dbReference>
<evidence type="ECO:0000313" key="1">
    <source>
        <dbReference type="EMBL" id="MFC3847437.1"/>
    </source>
</evidence>
<dbReference type="RefSeq" id="WP_104752507.1">
    <property type="nucleotide sequence ID" value="NZ_FZMF01000029.1"/>
</dbReference>
<comment type="caution">
    <text evidence="1">The sequence shown here is derived from an EMBL/GenBank/DDBJ whole genome shotgun (WGS) entry which is preliminary data.</text>
</comment>
<reference evidence="2" key="1">
    <citation type="journal article" date="2019" name="Int. J. Syst. Evol. Microbiol.">
        <title>The Global Catalogue of Microorganisms (GCM) 10K type strain sequencing project: providing services to taxonomists for standard genome sequencing and annotation.</title>
        <authorList>
            <consortium name="The Broad Institute Genomics Platform"/>
            <consortium name="The Broad Institute Genome Sequencing Center for Infectious Disease"/>
            <person name="Wu L."/>
            <person name="Ma J."/>
        </authorList>
    </citation>
    <scope>NUCLEOTIDE SEQUENCE [LARGE SCALE GENOMIC DNA]</scope>
    <source>
        <strain evidence="2">CCUG 53816</strain>
    </source>
</reference>